<dbReference type="InterPro" id="IPR031388">
    <property type="entry name" value="Tda11"/>
</dbReference>
<comment type="subcellular location">
    <subcellularLocation>
        <location evidence="1 6">Cytoplasm</location>
    </subcellularLocation>
</comment>
<evidence type="ECO:0000313" key="8">
    <source>
        <dbReference type="EMBL" id="CCE93478.1"/>
    </source>
</evidence>
<feature type="compositionally biased region" description="Basic and acidic residues" evidence="7">
    <location>
        <begin position="347"/>
        <end position="361"/>
    </location>
</feature>
<dbReference type="GeneID" id="11504536"/>
<keyword evidence="5 6" id="KW-0175">Coiled coil</keyword>
<dbReference type="OrthoDB" id="4036304at2759"/>
<evidence type="ECO:0000256" key="3">
    <source>
        <dbReference type="ARBA" id="ARBA00014140"/>
    </source>
</evidence>
<dbReference type="FunCoup" id="G8ZYK3">
    <property type="interactions" value="20"/>
</dbReference>
<feature type="compositionally biased region" description="Basic and acidic residues" evidence="7">
    <location>
        <begin position="322"/>
        <end position="334"/>
    </location>
</feature>
<evidence type="ECO:0000256" key="7">
    <source>
        <dbReference type="SAM" id="MobiDB-lite"/>
    </source>
</evidence>
<feature type="compositionally biased region" description="Polar residues" evidence="7">
    <location>
        <begin position="134"/>
        <end position="145"/>
    </location>
</feature>
<dbReference type="AlphaFoldDB" id="G8ZYK3"/>
<keyword evidence="9" id="KW-1185">Reference proteome</keyword>
<feature type="compositionally biased region" description="Polar residues" evidence="7">
    <location>
        <begin position="204"/>
        <end position="213"/>
    </location>
</feature>
<dbReference type="KEGG" id="tdl:TDEL_0G01110"/>
<evidence type="ECO:0000256" key="5">
    <source>
        <dbReference type="ARBA" id="ARBA00023054"/>
    </source>
</evidence>
<feature type="compositionally biased region" description="Low complexity" evidence="7">
    <location>
        <begin position="19"/>
        <end position="38"/>
    </location>
</feature>
<reference evidence="8 9" key="1">
    <citation type="journal article" date="2011" name="Proc. Natl. Acad. Sci. U.S.A.">
        <title>Evolutionary erosion of yeast sex chromosomes by mating-type switching accidents.</title>
        <authorList>
            <person name="Gordon J.L."/>
            <person name="Armisen D."/>
            <person name="Proux-Wera E."/>
            <person name="Oheigeartaigh S.S."/>
            <person name="Byrne K.P."/>
            <person name="Wolfe K.H."/>
        </authorList>
    </citation>
    <scope>NUCLEOTIDE SEQUENCE [LARGE SCALE GENOMIC DNA]</scope>
    <source>
        <strain evidence="9">ATCC 10662 / CBS 1146 / NBRC 0425 / NCYC 2629 / NRRL Y-866</strain>
    </source>
</reference>
<dbReference type="HOGENOM" id="CLU_046807_0_0_1"/>
<feature type="region of interest" description="Disordered" evidence="7">
    <location>
        <begin position="277"/>
        <end position="299"/>
    </location>
</feature>
<organism evidence="8 9">
    <name type="scientific">Torulaspora delbrueckii</name>
    <name type="common">Yeast</name>
    <name type="synonym">Candida colliculosa</name>
    <dbReference type="NCBI Taxonomy" id="4950"/>
    <lineage>
        <taxon>Eukaryota</taxon>
        <taxon>Fungi</taxon>
        <taxon>Dikarya</taxon>
        <taxon>Ascomycota</taxon>
        <taxon>Saccharomycotina</taxon>
        <taxon>Saccharomycetes</taxon>
        <taxon>Saccharomycetales</taxon>
        <taxon>Saccharomycetaceae</taxon>
        <taxon>Torulaspora</taxon>
    </lineage>
</organism>
<dbReference type="RefSeq" id="XP_003682689.1">
    <property type="nucleotide sequence ID" value="XM_003682641.1"/>
</dbReference>
<dbReference type="eggNOG" id="ENOG502S2SD">
    <property type="taxonomic scope" value="Eukaryota"/>
</dbReference>
<feature type="region of interest" description="Disordered" evidence="7">
    <location>
        <begin position="1"/>
        <end position="149"/>
    </location>
</feature>
<feature type="compositionally biased region" description="Basic and acidic residues" evidence="7">
    <location>
        <begin position="372"/>
        <end position="386"/>
    </location>
</feature>
<evidence type="ECO:0000256" key="4">
    <source>
        <dbReference type="ARBA" id="ARBA00022490"/>
    </source>
</evidence>
<comment type="similarity">
    <text evidence="2 6">Belongs to the TDA11 family.</text>
</comment>
<dbReference type="InParanoid" id="G8ZYK3"/>
<dbReference type="GO" id="GO:0005737">
    <property type="term" value="C:cytoplasm"/>
    <property type="evidence" value="ECO:0007669"/>
    <property type="project" value="UniProtKB-SubCell"/>
</dbReference>
<keyword evidence="4 6" id="KW-0963">Cytoplasm</keyword>
<dbReference type="EMBL" id="HE616748">
    <property type="protein sequence ID" value="CCE93478.1"/>
    <property type="molecule type" value="Genomic_DNA"/>
</dbReference>
<feature type="region of interest" description="Disordered" evidence="7">
    <location>
        <begin position="321"/>
        <end position="386"/>
    </location>
</feature>
<dbReference type="Pfam" id="PF17084">
    <property type="entry name" value="TDA11"/>
    <property type="match status" value="2"/>
</dbReference>
<gene>
    <name evidence="8" type="primary">TDEL0G01110</name>
    <name evidence="6" type="synonym">TDA11</name>
    <name evidence="8" type="ORF">TDEL_0G01110</name>
</gene>
<name>G8ZYK3_TORDE</name>
<dbReference type="Proteomes" id="UP000005627">
    <property type="component" value="Chromosome 7"/>
</dbReference>
<feature type="compositionally biased region" description="Polar residues" evidence="7">
    <location>
        <begin position="335"/>
        <end position="346"/>
    </location>
</feature>
<sequence length="386" mass="42915">MNIDDFIEATDRDLEVDTSTRSGPGSLTPPGLSSPGRSVSGGSGNRRNNILEGNKTHLQQRQFSPLNFSHQDHPLKSSLRPSVNMAAAPRRSATLNKRRSLIQPIVAPKTPDNHGIKSEPSTLVADRAHRQRSDSGASMRSTQAGTEPDISTLLQNLATKELELLDGKHRIEELKKQLNAEDALHQERLRELQELREQVGTHFQRNNVSNMSPTGEKHRTKPKEPEEPTVYVETASNPAGSNEPPQDERHSLWSKPLAILGQFDQIIQHEVERSLHWDQPASPAEDALRQETPDEGGVSRSIWNFVNDVKSGLLGIDEEVENESRPVPKKDRTVRLTSGIKQFKTTNKTEADREANREANKLKFIGGGMSGDEDKQASQGVEMKEL</sequence>
<feature type="coiled-coil region" evidence="6">
    <location>
        <begin position="157"/>
        <end position="198"/>
    </location>
</feature>
<proteinExistence type="inferred from homology"/>
<feature type="compositionally biased region" description="Polar residues" evidence="7">
    <location>
        <begin position="56"/>
        <end position="69"/>
    </location>
</feature>
<protein>
    <recommendedName>
        <fullName evidence="3 6">Topoisomerase I damage affected protein 11</fullName>
    </recommendedName>
</protein>
<feature type="region of interest" description="Disordered" evidence="7">
    <location>
        <begin position="204"/>
        <end position="229"/>
    </location>
</feature>
<accession>G8ZYK3</accession>
<evidence type="ECO:0000256" key="2">
    <source>
        <dbReference type="ARBA" id="ARBA00008382"/>
    </source>
</evidence>
<evidence type="ECO:0000313" key="9">
    <source>
        <dbReference type="Proteomes" id="UP000005627"/>
    </source>
</evidence>
<evidence type="ECO:0000256" key="1">
    <source>
        <dbReference type="ARBA" id="ARBA00004496"/>
    </source>
</evidence>
<evidence type="ECO:0000256" key="6">
    <source>
        <dbReference type="RuleBase" id="RU362140"/>
    </source>
</evidence>